<feature type="compositionally biased region" description="Polar residues" evidence="12">
    <location>
        <begin position="58"/>
        <end position="67"/>
    </location>
</feature>
<keyword evidence="8 11" id="KW-0496">Mitochondrion</keyword>
<name>A0A9P4QEB8_9PEZI</name>
<dbReference type="GO" id="GO:0005743">
    <property type="term" value="C:mitochondrial inner membrane"/>
    <property type="evidence" value="ECO:0007669"/>
    <property type="project" value="UniProtKB-SubCell"/>
</dbReference>
<keyword evidence="14" id="KW-1185">Reference proteome</keyword>
<keyword evidence="5 11" id="KW-0375">Hydrogen ion transport</keyword>
<evidence type="ECO:0000256" key="7">
    <source>
        <dbReference type="ARBA" id="ARBA00023065"/>
    </source>
</evidence>
<evidence type="ECO:0000256" key="8">
    <source>
        <dbReference type="ARBA" id="ARBA00023128"/>
    </source>
</evidence>
<keyword evidence="6 11" id="KW-0999">Mitochondrion inner membrane</keyword>
<comment type="caution">
    <text evidence="13">The sequence shown here is derived from an EMBL/GenBank/DDBJ whole genome shotgun (WGS) entry which is preliminary data.</text>
</comment>
<evidence type="ECO:0000313" key="14">
    <source>
        <dbReference type="Proteomes" id="UP000799441"/>
    </source>
</evidence>
<dbReference type="Proteomes" id="UP000799441">
    <property type="component" value="Unassembled WGS sequence"/>
</dbReference>
<proteinExistence type="inferred from homology"/>
<comment type="subcellular location">
    <subcellularLocation>
        <location evidence="1 11">Mitochondrion inner membrane</location>
    </subcellularLocation>
</comment>
<dbReference type="EMBL" id="MU003778">
    <property type="protein sequence ID" value="KAF2723127.1"/>
    <property type="molecule type" value="Genomic_DNA"/>
</dbReference>
<keyword evidence="7 11" id="KW-0406">Ion transport</keyword>
<evidence type="ECO:0000256" key="5">
    <source>
        <dbReference type="ARBA" id="ARBA00022781"/>
    </source>
</evidence>
<evidence type="ECO:0000256" key="1">
    <source>
        <dbReference type="ARBA" id="ARBA00004273"/>
    </source>
</evidence>
<dbReference type="InterPro" id="IPR008386">
    <property type="entry name" value="ATP_synth_F0_esu_mt"/>
</dbReference>
<dbReference type="OrthoDB" id="2125027at2759"/>
<gene>
    <name evidence="13" type="ORF">K431DRAFT_283296</name>
</gene>
<sequence>MASQGVNVLRWGALVFGVFYGFSHQSSIKSADTKAKAQAEWDRKSKLIDQAKAEWQKKTNPAATTASGGAITDPSDPKFDLEVYLTQLQGQSA</sequence>
<dbReference type="GO" id="GO:0015078">
    <property type="term" value="F:proton transmembrane transporter activity"/>
    <property type="evidence" value="ECO:0007669"/>
    <property type="project" value="InterPro"/>
</dbReference>
<protein>
    <recommendedName>
        <fullName evidence="11">ATP synthase F(0) complex subunit e, mitochondrial</fullName>
    </recommendedName>
</protein>
<evidence type="ECO:0000256" key="10">
    <source>
        <dbReference type="ARBA" id="ARBA00023310"/>
    </source>
</evidence>
<keyword evidence="3 11" id="KW-0813">Transport</keyword>
<evidence type="ECO:0000256" key="11">
    <source>
        <dbReference type="RuleBase" id="RU367005"/>
    </source>
</evidence>
<accession>A0A9P4QEB8</accession>
<dbReference type="AlphaFoldDB" id="A0A9P4QEB8"/>
<dbReference type="Pfam" id="PF05680">
    <property type="entry name" value="ATP-synt_E"/>
    <property type="match status" value="1"/>
</dbReference>
<evidence type="ECO:0000256" key="2">
    <source>
        <dbReference type="ARBA" id="ARBA00007333"/>
    </source>
</evidence>
<dbReference type="GO" id="GO:0015986">
    <property type="term" value="P:proton motive force-driven ATP synthesis"/>
    <property type="evidence" value="ECO:0007669"/>
    <property type="project" value="InterPro"/>
</dbReference>
<keyword evidence="10 11" id="KW-0066">ATP synthesis</keyword>
<comment type="function">
    <text evidence="11">Subunit e, of the mitochondrial membrane ATP synthase complex (F(1)F(0) ATP synthase or Complex V) that produces ATP from ADP in the presence of a proton gradient across the membrane which is generated by electron transport complexes of the respiratory chain. ATP synthase complex consist of a soluble F(1) head domain - the catalytic core - and a membrane F(1) domain - the membrane proton channel. These two domains are linked by a central stalk rotating inside the F(1) region and a stationary peripheral stalk. During catalysis, ATP synthesis in the catalytic domain of F(1) is coupled via a rotary mechanism of the central stalk subunits to proton translocation. In vivo, can only synthesize ATP although its ATP hydrolase activity can be activated artificially in vitro. Part of the complex F(0) domain.</text>
</comment>
<comment type="similarity">
    <text evidence="2 11">Belongs to the ATPase e subunit family.</text>
</comment>
<evidence type="ECO:0000256" key="6">
    <source>
        <dbReference type="ARBA" id="ARBA00022792"/>
    </source>
</evidence>
<evidence type="ECO:0000256" key="3">
    <source>
        <dbReference type="ARBA" id="ARBA00022448"/>
    </source>
</evidence>
<evidence type="ECO:0000256" key="4">
    <source>
        <dbReference type="ARBA" id="ARBA00022547"/>
    </source>
</evidence>
<organism evidence="13 14">
    <name type="scientific">Polychaeton citri CBS 116435</name>
    <dbReference type="NCBI Taxonomy" id="1314669"/>
    <lineage>
        <taxon>Eukaryota</taxon>
        <taxon>Fungi</taxon>
        <taxon>Dikarya</taxon>
        <taxon>Ascomycota</taxon>
        <taxon>Pezizomycotina</taxon>
        <taxon>Dothideomycetes</taxon>
        <taxon>Dothideomycetidae</taxon>
        <taxon>Capnodiales</taxon>
        <taxon>Capnodiaceae</taxon>
        <taxon>Polychaeton</taxon>
    </lineage>
</organism>
<keyword evidence="4 11" id="KW-0138">CF(0)</keyword>
<evidence type="ECO:0000256" key="9">
    <source>
        <dbReference type="ARBA" id="ARBA00023136"/>
    </source>
</evidence>
<evidence type="ECO:0000313" key="13">
    <source>
        <dbReference type="EMBL" id="KAF2723127.1"/>
    </source>
</evidence>
<reference evidence="13" key="1">
    <citation type="journal article" date="2020" name="Stud. Mycol.">
        <title>101 Dothideomycetes genomes: a test case for predicting lifestyles and emergence of pathogens.</title>
        <authorList>
            <person name="Haridas S."/>
            <person name="Albert R."/>
            <person name="Binder M."/>
            <person name="Bloem J."/>
            <person name="Labutti K."/>
            <person name="Salamov A."/>
            <person name="Andreopoulos B."/>
            <person name="Baker S."/>
            <person name="Barry K."/>
            <person name="Bills G."/>
            <person name="Bluhm B."/>
            <person name="Cannon C."/>
            <person name="Castanera R."/>
            <person name="Culley D."/>
            <person name="Daum C."/>
            <person name="Ezra D."/>
            <person name="Gonzalez J."/>
            <person name="Henrissat B."/>
            <person name="Kuo A."/>
            <person name="Liang C."/>
            <person name="Lipzen A."/>
            <person name="Lutzoni F."/>
            <person name="Magnuson J."/>
            <person name="Mondo S."/>
            <person name="Nolan M."/>
            <person name="Ohm R."/>
            <person name="Pangilinan J."/>
            <person name="Park H.-J."/>
            <person name="Ramirez L."/>
            <person name="Alfaro M."/>
            <person name="Sun H."/>
            <person name="Tritt A."/>
            <person name="Yoshinaga Y."/>
            <person name="Zwiers L.-H."/>
            <person name="Turgeon B."/>
            <person name="Goodwin S."/>
            <person name="Spatafora J."/>
            <person name="Crous P."/>
            <person name="Grigoriev I."/>
        </authorList>
    </citation>
    <scope>NUCLEOTIDE SEQUENCE</scope>
    <source>
        <strain evidence="13">CBS 116435</strain>
    </source>
</reference>
<comment type="subunit">
    <text evidence="11">F-type ATPases have 2 components, CF(1) - the catalytic core - and CF(0) - the membrane proton channel. CF(1) and CF(0) have multiple subunits.</text>
</comment>
<dbReference type="GO" id="GO:0045259">
    <property type="term" value="C:proton-transporting ATP synthase complex"/>
    <property type="evidence" value="ECO:0007669"/>
    <property type="project" value="UniProtKB-UniRule"/>
</dbReference>
<evidence type="ECO:0000256" key="12">
    <source>
        <dbReference type="SAM" id="MobiDB-lite"/>
    </source>
</evidence>
<feature type="region of interest" description="Disordered" evidence="12">
    <location>
        <begin position="54"/>
        <end position="77"/>
    </location>
</feature>
<keyword evidence="9" id="KW-0472">Membrane</keyword>